<name>A0ACD1GI10_9EURO</name>
<organism evidence="1 2">
    <name type="scientific">Aspergillus brunneoviolaceus CBS 621.78</name>
    <dbReference type="NCBI Taxonomy" id="1450534"/>
    <lineage>
        <taxon>Eukaryota</taxon>
        <taxon>Fungi</taxon>
        <taxon>Dikarya</taxon>
        <taxon>Ascomycota</taxon>
        <taxon>Pezizomycotina</taxon>
        <taxon>Eurotiomycetes</taxon>
        <taxon>Eurotiomycetidae</taxon>
        <taxon>Eurotiales</taxon>
        <taxon>Aspergillaceae</taxon>
        <taxon>Aspergillus</taxon>
        <taxon>Aspergillus subgen. Circumdati</taxon>
    </lineage>
</organism>
<dbReference type="Proteomes" id="UP000249057">
    <property type="component" value="Unassembled WGS sequence"/>
</dbReference>
<reference evidence="1" key="1">
    <citation type="submission" date="2018-02" db="EMBL/GenBank/DDBJ databases">
        <title>The genomes of Aspergillus section Nigri reveals drivers in fungal speciation.</title>
        <authorList>
            <consortium name="DOE Joint Genome Institute"/>
            <person name="Vesth T.C."/>
            <person name="Nybo J."/>
            <person name="Theobald S."/>
            <person name="Brandl J."/>
            <person name="Frisvad J.C."/>
            <person name="Nielsen K.F."/>
            <person name="Lyhne E.K."/>
            <person name="Kogle M.E."/>
            <person name="Kuo A."/>
            <person name="Riley R."/>
            <person name="Clum A."/>
            <person name="Nolan M."/>
            <person name="Lipzen A."/>
            <person name="Salamov A."/>
            <person name="Henrissat B."/>
            <person name="Wiebenga A."/>
            <person name="De vries R.P."/>
            <person name="Grigoriev I.V."/>
            <person name="Mortensen U.H."/>
            <person name="Andersen M.R."/>
            <person name="Baker S.E."/>
        </authorList>
    </citation>
    <scope>NUCLEOTIDE SEQUENCE</scope>
    <source>
        <strain evidence="1">CBS 621.78</strain>
    </source>
</reference>
<evidence type="ECO:0000313" key="2">
    <source>
        <dbReference type="Proteomes" id="UP000249057"/>
    </source>
</evidence>
<proteinExistence type="predicted"/>
<protein>
    <submittedName>
        <fullName evidence="1">Multidrug resistance protein</fullName>
    </submittedName>
</protein>
<keyword evidence="2" id="KW-1185">Reference proteome</keyword>
<evidence type="ECO:0000313" key="1">
    <source>
        <dbReference type="EMBL" id="RAH48863.1"/>
    </source>
</evidence>
<dbReference type="EMBL" id="KZ825321">
    <property type="protein sequence ID" value="RAH48863.1"/>
    <property type="molecule type" value="Genomic_DNA"/>
</dbReference>
<gene>
    <name evidence="1" type="ORF">BO95DRAFT_471438</name>
</gene>
<accession>A0ACD1GI10</accession>
<sequence length="1279" mass="139791">MTIGSTPSSEDRVQSILQRQLDGLPATPSANRTVFDYVGKLDLLLIGISTLAAIVAGALNPLLTVVYGLVVRSFQKHANGVDDGANLSSNVSKLALYNVYLGIAEFVLIYIATVGFYHTGERITRNLRRVYLRAIIRQNIAFFDTLSPGEFTARITSDMNVIQEGITSKISTFLTALATFASAVVIAFFEYWKLALMLISTSLLIGGAEFLGAMYALKFSRRSSAALNQGASVVEETISSIRHVAAYGIQSAMRERYLKHLDLGETWGLKARLSVTFMIGTMNSVPYLSYALAFWQGSRYVVTGEMSGSAVVTTTMAIIIASFAVGRVAPSAESMVKSVVHAGVIMKAIARQSPLDPLTTEGRTLSDVHGDVEFHDISLVYPSRQSVQVLDQVSLHFPANKTTAIVGASGCGKSSIVGLLERFYEPTGGYITLDGVDITHLNLRWLRQQMSYVVQEPVLFNRSIFDNILLGLNDLGQHRTMLEARELVHAAAKVAHAHDFIMTLPQGYHTEVGTKGLQLSGGQRQRICIARSVISNPKILLLDEATSALDSKFEKAVQLALDSAARNRTTIVIAHRLSTIRNADNIIVMGKGVILEQGAHEDLMALKGAYAQLVEAQQVDSATDGGANGRLSSTEDDASSDGKAGPCEVSETVNFHHDDYLANDHGPLHDSRPSFRTYFRVVRKLNREEVAIVLTGLLLCNLTGFVVPTQAVFFAESISAITLDSTRYSKLRHDIDFWSLLFVILSIFAFITWISQGICFSRSTERLTHKTRDQTFQSIIRQDIAFFDEKRNSPGALTSFVSTTATDITGLSGPIIGSSLTFIAALAIGITVSLITGWKLALVCIATIPIVAGCGYVRLRVLALFDQRVRKTHEEAAIYATEIITTIRSVASLTLEEYFLDEYTAILSRSAAQSMRSILKASALYAASHSFTFFCGALAFWYGGTLLAKDEYTILQFYVCFGALISGAQIAGAVVSYAPDMSKALHAGQEIDRLLNRAAQINTQEHHQHPTIDHYGAIEFQNVTFHYPSRPAHPVLQNFSLTIYPGQFIALVGPSGSGKTTVLQLLERFYTPTAGQILLNGVDISHLDVTKYRQTFSLVSQEPVLYDGTIRENLLLCGADRPLDDEDLLRVCKEANLYDFVVSLPYEIAIGIRTLTKKENSSGLDTPLGTAGTMLSGGQRQRLALARGLLRINSPVLLLDEATAALDGASERVVQEALDRAATRKTTVAVAHRLRTVQRANMIVVMERGRVVESGRHGELMARRGIYAELVGMQRFEGV</sequence>